<feature type="compositionally biased region" description="Polar residues" evidence="1">
    <location>
        <begin position="958"/>
        <end position="967"/>
    </location>
</feature>
<accession>A0A8S9XNY8</accession>
<feature type="compositionally biased region" description="Basic and acidic residues" evidence="1">
    <location>
        <begin position="372"/>
        <end position="382"/>
    </location>
</feature>
<feature type="region of interest" description="Disordered" evidence="1">
    <location>
        <begin position="2123"/>
        <end position="2178"/>
    </location>
</feature>
<feature type="compositionally biased region" description="Basic and acidic residues" evidence="1">
    <location>
        <begin position="1500"/>
        <end position="1516"/>
    </location>
</feature>
<feature type="compositionally biased region" description="Basic and acidic residues" evidence="1">
    <location>
        <begin position="711"/>
        <end position="735"/>
    </location>
</feature>
<reference evidence="2" key="1">
    <citation type="journal article" date="2021" name="Mol. Ecol. Resour.">
        <title>Apolygus lucorum genome provides insights into omnivorousness and mesophyll feeding.</title>
        <authorList>
            <person name="Liu Y."/>
            <person name="Liu H."/>
            <person name="Wang H."/>
            <person name="Huang T."/>
            <person name="Liu B."/>
            <person name="Yang B."/>
            <person name="Yin L."/>
            <person name="Li B."/>
            <person name="Zhang Y."/>
            <person name="Zhang S."/>
            <person name="Jiang F."/>
            <person name="Zhang X."/>
            <person name="Ren Y."/>
            <person name="Wang B."/>
            <person name="Wang S."/>
            <person name="Lu Y."/>
            <person name="Wu K."/>
            <person name="Fan W."/>
            <person name="Wang G."/>
        </authorList>
    </citation>
    <scope>NUCLEOTIDE SEQUENCE</scope>
    <source>
        <strain evidence="2">12Hb</strain>
    </source>
</reference>
<feature type="compositionally biased region" description="Polar residues" evidence="1">
    <location>
        <begin position="2192"/>
        <end position="2211"/>
    </location>
</feature>
<feature type="compositionally biased region" description="Basic and acidic residues" evidence="1">
    <location>
        <begin position="1318"/>
        <end position="1334"/>
    </location>
</feature>
<feature type="compositionally biased region" description="Polar residues" evidence="1">
    <location>
        <begin position="2219"/>
        <end position="2230"/>
    </location>
</feature>
<sequence>KYHKNKNEKNVSIWPDVIREAERRTGGDPDIINDPEIAPVVDKPDVGRTGSKKRSSLPVGGQRGQGSRHSLPAGHFSGGSVNSPRRGTSVSDDGSNEASHHTRVYFIQRLAPKADNDPESELYVCDLCDIRTADLERYVIHYKLNHIRRISSGRSQPPARSLPGPSKPKKERKRKEENASPIVKKRKKKSVVVREESPHPEVREEPPNVHERSMECEQILKDWSDEDEEIKEGGKSSPPEDVAVDENSVPQPIVEPEDSLAIKNGTSGDTGESNSKTAEASVPPKSSSCFDFDDEESTQPEVQTLKFGQKLPRVISPEKSKSTATDILSEGLESFLNEVAVPELPSIPSLKHACSSPKRFREGKKPLTSPARETDKKNKEESGLSTSSHQTIDDAKDATAEIQSEDKHFLVEGPLQSKKRKGFGLTEGAEDGSAGKKQKSSGDDEPSKKDDALETGDDVLKSGDDGHLEKLEILPEAGGGDSKLIGSLSEPVKVEIPSDLNDSKSDCASKSKSSISELDKQSLIDTLTYSPSSVDNDFSLKKRKKKRGKDELLEKTRRNESKNSGSIVSENKKSLNKPYSPPSDDSSTTRRKNKRRTSKIPSETPKLEHQKTPDTTNLRSGSKDESPSSRSRSCKSKGTPKTQTKEKRWEGSPDAKSKSKSPRTKKSRYSRRGDSECQGLDDDGQSIHEASSATHHSGTSPKQMKTGKSKKSLEKKDKSDLDQAPKLDSAEKTKNESSTVSTKSKEAAGDTGSINKDLRTSSIIDEERAIDDQTIIASESDQHSVHSSRLRSSKGVLQDRSPSQKTEIEESKKEKDSKKEAKSDGNSEDTDRIRSAESDSMASDLTSQKPTENSKIGLEKNEFLEVSKLMPLKQNETPKPSVVEGSDTMRSPTVGELATPVKREKKSRDKAESSKKKDRKRDAESRNQRQEETPCKESKLHSTRRSKESILSYDKSPSKTVTASVPNDNRRSRSSLSSRSGEKSGRKVESTSSSSKSRVDLKASTPKEDKGHSRNKRSSRLSDSRGETTVESSSVGVPATEDNVKDLKDSTPKEDKRHSRSKRSSRSSDSRGEITVESSSVDVPATEDIVKDSNDLTPKEGDSKSKRSSSSSDSRNKTKKLNLSSSTSGDLPTKKVAKDTKNSTPKEEKGHSRSKRSSRSSDNRGDTTVESKSFAVPATEDVVKDSKDSTSKEDKGHSRSKRSSRSSDNRGDTTVESKSFAVPATEDVVKDSKDPTPEEDKGHSRSKRSSRSSDNRGDTTVDSKSFAVPATEDVVKDSKDSTSKEDKGHSRSKRSSRSSDNRGDTTVESSSIALPATEDVKDFKDSTPEEDTGHSKSKHSSRSSDSRGDTTVESSSVAVPATEDVVKDSKDSTSKEDKGHSRSKRSSRSSDNRGDTTVESSSIALPATEDVKDFKDSTPEEDTGHSKSKHSSRSSDSRGDTTVESSSVAVPATEDIVKDSKDSTPEEDKGHSKSKRSSRSSDSRGETTVESSSVAVPATEDVKDFKDSNPEEDKGHSKSKRSSRSSDSRGETTVQSSSVAVPATEDVKDFKDSTPEEDKGHSKSKRSSRSSDSRGETTVESSSVAVPATEDIVKDSKDSTPKEDKGHSKSKRSSRSSDSRDKTEKSNRSSTRSGDPSTQNVDKDSKNSTPKEDKGHSRSKRSSRSSDSRGDTIVESSSVAVPATEDVKDSRDSAPKEEKGHSRNQRSSRSSDNRGDTTVESKSFAVPATEDVVKKICCQEDPKEEKRHSKSKRSSRLSDSRGDTTVESSSVSVPATEDIVKDSKDSTPKEEKGHSRSKRSRDVIKSSKDTSKSERNLEAAMSNDDELMKTKSSTRSHDTPQEGQKPSSSPGKIVPASLTMNRRSSRSHDGRVNFEESFSSHSKSSIKDPESEKSFATLTELDHKEHSRSKRSLRSRDNRDGKLPSPRENSFPATEIAKDEERSAAATPSATDERDLPGTNLLYVSTDQSVDTVVPNSSPKKRISADHEVPMEMTNKNEIETSILTIVPSSTSVFEDGAKEISEPLSSPSKDIPSTSVEVCEDEGPKKAKLSLSNEFCGPKAKLNDIDESPDSLSMGAPTDGPLSVATLETSTSNEAQLVGACKSLSSCEEKLVDSSSFAFSVPTNDILAEDSGEQSASRYSRKNEATSKETIPSGKSEHRNTIQATSAEETSKVSASSVDFDSLLPMTQVEQKTMIQLSSQSDMLSSNEAHSGTAPIHQESSQDQESSLATPLISESPRDVPAVGSTPRESEAGITVTTTAETNTDSPLNYVAGADLTSRPENDSSMLEKVQSPLAVKMEEKTGGILPCSTTPGKFEIEISTSETIAESSNESLKKDQSPSAEKPKEQIDIPPCLTNSGGFKDELSTVESISEDLQLSEKVREEQFSRVEETVELMKDILPCPAISGGTAKTELSTDDVIPKVKTDEQLGKEQSPSPEGTQVRMDEVLPCDTVPKIEVSTGGVIKELESNPDGEVETFECRKMEESKINFVDSQITQPLVPSIHVSMEEDNVTVSSNSLKEPIDSIASAGSPLKSGTSCKDELQNMAFKKLGSESSKIEADKTEDSIRQGSETAMFEKTPSPTKSVNSCISPEKPKEEPKMLELPQAPQVTARASRWDNPFPMKKSDSRPSTPTNLLLSPTKSVSPANKVKVEIKSGLGRSCFKSPPDLKSTIIDAKQTTVGSSVKVETKQPDRTTNASDFVDELSALQAEIASYSECKVPGSLPKPDPTVETMNADSLRLKTVEVGANARDSKTDKIEKKVEAKCSAPASPMACRKPPEIILKPINVSPSKVLGLSEAALLASLLKGDDEESIQQAANKVSVASPKKDIVKPLQPVAQSVQSPSKAPVFEKPDDNNRGLGKTKSNLLRPIVTNLADIPVVISSIPLPLSEPLITSSHQTPIVIPVEAPKVSTQNQVPNKLCLDDTPTSKVQVLEVERSQPQAGLVGGIDPSKLLDINDIPFVFEEDLIEEGLMPSEPSSMQSIASNLDSVSSTVETQSSSYASEKTNVVSSTANEPEETFAIEDLVEEVVEEEPATDSTLSGNVVTEDEFTTDETSYEDKVYEARQVRQIFIEVTDDTDPNYDFLCSLPIAPFGKYAVEQPSTPAKKVVEAPPIQTKRVTTVTTEPKLISLSNAGKLVSGVSGLSGAPQIIRMQTIKSPADLERQKVQVASGSQPEVSKKPLQLRMVKDAKTGTTKFMVKPQLVQQSGKAACKKLVMSHQIKSLVKSPGNVVTSNAVSTKTPSLIQINKGPLATTKLVPRVTTPSILGQRRVLRHPAQTQRSSSIPIQRPPRSKLTSDFLVGSNAVRLPQDRSGLILSNNNVLPEISSANPVLLSGSNQIVLSSASQPKYVSFVVNKPQEPKKPGKDLLEQALTGLDVQSEEAPNIMPTATVVYGMLTEPLQQRPIMTTAVQPSQVILSHDQLLTFDDPSTPVGETNR</sequence>
<feature type="compositionally biased region" description="Basic and acidic residues" evidence="1">
    <location>
        <begin position="806"/>
        <end position="837"/>
    </location>
</feature>
<feature type="compositionally biased region" description="Basic and acidic residues" evidence="1">
    <location>
        <begin position="1364"/>
        <end position="1380"/>
    </location>
</feature>
<feature type="compositionally biased region" description="Basic and acidic residues" evidence="1">
    <location>
        <begin position="1181"/>
        <end position="1197"/>
    </location>
</feature>
<feature type="region of interest" description="Disordered" evidence="1">
    <location>
        <begin position="2192"/>
        <end position="2292"/>
    </location>
</feature>
<feature type="region of interest" description="Disordered" evidence="1">
    <location>
        <begin position="2021"/>
        <end position="2040"/>
    </location>
</feature>
<feature type="region of interest" description="Disordered" evidence="1">
    <location>
        <begin position="2553"/>
        <end position="2645"/>
    </location>
</feature>
<feature type="compositionally biased region" description="Basic and acidic residues" evidence="1">
    <location>
        <begin position="1159"/>
        <end position="1169"/>
    </location>
</feature>
<feature type="compositionally biased region" description="Basic and acidic residues" evidence="1">
    <location>
        <begin position="643"/>
        <end position="657"/>
    </location>
</feature>
<gene>
    <name evidence="2" type="ORF">GE061_013780</name>
</gene>
<feature type="compositionally biased region" description="Polar residues" evidence="1">
    <location>
        <begin position="2629"/>
        <end position="2645"/>
    </location>
</feature>
<feature type="compositionally biased region" description="Basic and acidic residues" evidence="1">
    <location>
        <begin position="1227"/>
        <end position="1243"/>
    </location>
</feature>
<feature type="compositionally biased region" description="Basic and acidic residues" evidence="1">
    <location>
        <begin position="1709"/>
        <end position="1719"/>
    </location>
</feature>
<feature type="compositionally biased region" description="Basic and acidic residues" evidence="1">
    <location>
        <begin position="192"/>
        <end position="223"/>
    </location>
</feature>
<protein>
    <submittedName>
        <fullName evidence="2">Uncharacterized protein</fullName>
    </submittedName>
</protein>
<feature type="region of interest" description="Disordered" evidence="1">
    <location>
        <begin position="151"/>
        <end position="302"/>
    </location>
</feature>
<evidence type="ECO:0000256" key="1">
    <source>
        <dbReference type="SAM" id="MobiDB-lite"/>
    </source>
</evidence>
<feature type="compositionally biased region" description="Polar residues" evidence="1">
    <location>
        <begin position="523"/>
        <end position="536"/>
    </location>
</feature>
<feature type="compositionally biased region" description="Polar residues" evidence="1">
    <location>
        <begin position="2162"/>
        <end position="2178"/>
    </location>
</feature>
<feature type="compositionally biased region" description="Basic and acidic residues" evidence="1">
    <location>
        <begin position="1042"/>
        <end position="1057"/>
    </location>
</feature>
<feature type="compositionally biased region" description="Polar residues" evidence="1">
    <location>
        <begin position="838"/>
        <end position="854"/>
    </location>
</feature>
<feature type="compositionally biased region" description="Basic and acidic residues" evidence="1">
    <location>
        <begin position="1545"/>
        <end position="1561"/>
    </location>
</feature>
<feature type="region of interest" description="Disordered" evidence="1">
    <location>
        <begin position="346"/>
        <end position="468"/>
    </location>
</feature>
<feature type="region of interest" description="Disordered" evidence="1">
    <location>
        <begin position="3275"/>
        <end position="3294"/>
    </location>
</feature>
<feature type="compositionally biased region" description="Polar residues" evidence="1">
    <location>
        <begin position="1841"/>
        <end position="1850"/>
    </location>
</feature>
<feature type="compositionally biased region" description="Polar residues" evidence="1">
    <location>
        <begin position="1628"/>
        <end position="1640"/>
    </location>
</feature>
<feature type="compositionally biased region" description="Basic and acidic residues" evidence="1">
    <location>
        <begin position="548"/>
        <end position="561"/>
    </location>
</feature>
<feature type="compositionally biased region" description="Basic and acidic residues" evidence="1">
    <location>
        <begin position="1591"/>
        <end position="1607"/>
    </location>
</feature>
<feature type="compositionally biased region" description="Polar residues" evidence="1">
    <location>
        <begin position="264"/>
        <end position="278"/>
    </location>
</feature>
<feature type="compositionally biased region" description="Basic and acidic residues" evidence="1">
    <location>
        <begin position="1615"/>
        <end position="1627"/>
    </location>
</feature>
<feature type="compositionally biased region" description="Basic and acidic residues" evidence="1">
    <location>
        <begin position="391"/>
        <end position="410"/>
    </location>
</feature>
<feature type="compositionally biased region" description="Basic and acidic residues" evidence="1">
    <location>
        <begin position="1132"/>
        <end position="1151"/>
    </location>
</feature>
<feature type="compositionally biased region" description="Basic and acidic residues" evidence="1">
    <location>
        <begin position="1273"/>
        <end position="1289"/>
    </location>
</feature>
<evidence type="ECO:0000313" key="3">
    <source>
        <dbReference type="Proteomes" id="UP000466442"/>
    </source>
</evidence>
<proteinExistence type="predicted"/>
<feature type="compositionally biased region" description="Basic and acidic residues" evidence="1">
    <location>
        <begin position="1251"/>
        <end position="1261"/>
    </location>
</feature>
<dbReference type="EMBL" id="WIXP02000005">
    <property type="protein sequence ID" value="KAF6210673.1"/>
    <property type="molecule type" value="Genomic_DNA"/>
</dbReference>
<feature type="compositionally biased region" description="Basic and acidic residues" evidence="1">
    <location>
        <begin position="980"/>
        <end position="989"/>
    </location>
</feature>
<feature type="compositionally biased region" description="Basic and acidic residues" evidence="1">
    <location>
        <begin position="2419"/>
        <end position="2430"/>
    </location>
</feature>
<organism evidence="2 3">
    <name type="scientific">Apolygus lucorum</name>
    <name type="common">Small green plant bug</name>
    <name type="synonym">Lygocoris lucorum</name>
    <dbReference type="NCBI Taxonomy" id="248454"/>
    <lineage>
        <taxon>Eukaryota</taxon>
        <taxon>Metazoa</taxon>
        <taxon>Ecdysozoa</taxon>
        <taxon>Arthropoda</taxon>
        <taxon>Hexapoda</taxon>
        <taxon>Insecta</taxon>
        <taxon>Pterygota</taxon>
        <taxon>Neoptera</taxon>
        <taxon>Paraneoptera</taxon>
        <taxon>Hemiptera</taxon>
        <taxon>Heteroptera</taxon>
        <taxon>Panheteroptera</taxon>
        <taxon>Cimicomorpha</taxon>
        <taxon>Miridae</taxon>
        <taxon>Mirini</taxon>
        <taxon>Apolygus</taxon>
    </lineage>
</organism>
<evidence type="ECO:0000313" key="2">
    <source>
        <dbReference type="EMBL" id="KAF6210673.1"/>
    </source>
</evidence>
<feature type="compositionally biased region" description="Basic and acidic residues" evidence="1">
    <location>
        <begin position="1409"/>
        <end position="1425"/>
    </location>
</feature>
<feature type="compositionally biased region" description="Basic residues" evidence="1">
    <location>
        <begin position="589"/>
        <end position="598"/>
    </location>
</feature>
<feature type="compositionally biased region" description="Basic and acidic residues" evidence="1">
    <location>
        <begin position="906"/>
        <end position="948"/>
    </location>
</feature>
<feature type="compositionally biased region" description="Basic and acidic residues" evidence="1">
    <location>
        <begin position="1685"/>
        <end position="1701"/>
    </location>
</feature>
<feature type="compositionally biased region" description="Basic and acidic residues" evidence="1">
    <location>
        <begin position="440"/>
        <end position="468"/>
    </location>
</feature>
<feature type="compositionally biased region" description="Polar residues" evidence="1">
    <location>
        <begin position="2580"/>
        <end position="2590"/>
    </location>
</feature>
<feature type="compositionally biased region" description="Basic and acidic residues" evidence="1">
    <location>
        <begin position="1088"/>
        <end position="1105"/>
    </location>
</feature>
<feature type="compositionally biased region" description="Basic and acidic residues" evidence="1">
    <location>
        <begin position="1641"/>
        <end position="1656"/>
    </location>
</feature>
<feature type="compositionally biased region" description="Basic and acidic residues" evidence="1">
    <location>
        <begin position="997"/>
        <end position="1012"/>
    </location>
</feature>
<feature type="compositionally biased region" description="Basic and acidic residues" evidence="1">
    <location>
        <begin position="1455"/>
        <end position="1471"/>
    </location>
</feature>
<feature type="compositionally biased region" description="Polar residues" evidence="1">
    <location>
        <begin position="688"/>
        <end position="703"/>
    </location>
</feature>
<comment type="caution">
    <text evidence="2">The sequence shown here is derived from an EMBL/GenBank/DDBJ whole genome shotgun (WGS) entry which is preliminary data.</text>
</comment>
<keyword evidence="3" id="KW-1185">Reference proteome</keyword>
<feature type="region of interest" description="Disordered" evidence="1">
    <location>
        <begin position="2835"/>
        <end position="2862"/>
    </location>
</feature>
<feature type="compositionally biased region" description="Polar residues" evidence="1">
    <location>
        <begin position="2256"/>
        <end position="2268"/>
    </location>
</feature>
<feature type="region of interest" description="Disordered" evidence="1">
    <location>
        <begin position="24"/>
        <end position="99"/>
    </location>
</feature>
<feature type="compositionally biased region" description="Polar residues" evidence="1">
    <location>
        <begin position="1962"/>
        <end position="1978"/>
    </location>
</feature>
<feature type="compositionally biased region" description="Polar residues" evidence="1">
    <location>
        <begin position="2024"/>
        <end position="2037"/>
    </location>
</feature>
<feature type="region of interest" description="Disordered" evidence="1">
    <location>
        <begin position="2324"/>
        <end position="2362"/>
    </location>
</feature>
<feature type="region of interest" description="Disordered" evidence="1">
    <location>
        <begin position="495"/>
        <end position="1997"/>
    </location>
</feature>
<feature type="region of interest" description="Disordered" evidence="1">
    <location>
        <begin position="2063"/>
        <end position="2085"/>
    </location>
</feature>
<name>A0A8S9XNY8_APOLU</name>
<feature type="compositionally biased region" description="Basic and acidic residues" evidence="1">
    <location>
        <begin position="1205"/>
        <end position="1215"/>
    </location>
</feature>
<feature type="compositionally biased region" description="Basic and acidic residues" evidence="1">
    <location>
        <begin position="1731"/>
        <end position="1747"/>
    </location>
</feature>
<dbReference type="Proteomes" id="UP000466442">
    <property type="component" value="Linkage Group LG5"/>
</dbReference>
<feature type="compositionally biased region" description="Polar residues" evidence="1">
    <location>
        <begin position="79"/>
        <end position="97"/>
    </location>
</feature>
<feature type="compositionally biased region" description="Basic residues" evidence="1">
    <location>
        <begin position="658"/>
        <end position="670"/>
    </location>
</feature>
<feature type="compositionally biased region" description="Basic and acidic residues" evidence="1">
    <location>
        <begin position="2333"/>
        <end position="2349"/>
    </location>
</feature>
<feature type="compositionally biased region" description="Basic and acidic residues" evidence="1">
    <location>
        <begin position="2556"/>
        <end position="2567"/>
    </location>
</feature>
<feature type="compositionally biased region" description="Basic and acidic residues" evidence="1">
    <location>
        <begin position="1983"/>
        <end position="1997"/>
    </location>
</feature>
<feature type="region of interest" description="Disordered" evidence="1">
    <location>
        <begin position="2407"/>
        <end position="2448"/>
    </location>
</feature>
<feature type="non-terminal residue" evidence="2">
    <location>
        <position position="1"/>
    </location>
</feature>
<feature type="compositionally biased region" description="Basic and acidic residues" evidence="1">
    <location>
        <begin position="1778"/>
        <end position="1817"/>
    </location>
</feature>